<keyword evidence="1" id="KW-0472">Membrane</keyword>
<dbReference type="Pfam" id="PF19607">
    <property type="entry name" value="DUF6112"/>
    <property type="match status" value="1"/>
</dbReference>
<keyword evidence="1" id="KW-0812">Transmembrane</keyword>
<accession>A0A4Q7M025</accession>
<dbReference type="RefSeq" id="WP_130412756.1">
    <property type="nucleotide sequence ID" value="NZ_SGWX01000001.1"/>
</dbReference>
<feature type="transmembrane region" description="Helical" evidence="1">
    <location>
        <begin position="64"/>
        <end position="85"/>
    </location>
</feature>
<proteinExistence type="predicted"/>
<gene>
    <name evidence="2" type="ORF">EV386_0936</name>
</gene>
<keyword evidence="3" id="KW-1185">Reference proteome</keyword>
<evidence type="ECO:0000256" key="1">
    <source>
        <dbReference type="SAM" id="Phobius"/>
    </source>
</evidence>
<reference evidence="2 3" key="1">
    <citation type="submission" date="2019-02" db="EMBL/GenBank/DDBJ databases">
        <title>Sequencing the genomes of 1000 actinobacteria strains.</title>
        <authorList>
            <person name="Klenk H.-P."/>
        </authorList>
    </citation>
    <scope>NUCLEOTIDE SEQUENCE [LARGE SCALE GENOMIC DNA]</scope>
    <source>
        <strain evidence="2 3">DSM 16932</strain>
    </source>
</reference>
<sequence>MSVTGPVKPDPWAVDGSGLYTVVGALLTVALITAVATIVTCSVWWALAVHGANWHQAERARTGVFLGLGGAALTGCGIALANWLINLGMGL</sequence>
<feature type="transmembrane region" description="Helical" evidence="1">
    <location>
        <begin position="20"/>
        <end position="52"/>
    </location>
</feature>
<evidence type="ECO:0000313" key="2">
    <source>
        <dbReference type="EMBL" id="RZS60664.1"/>
    </source>
</evidence>
<dbReference type="Proteomes" id="UP000293852">
    <property type="component" value="Unassembled WGS sequence"/>
</dbReference>
<comment type="caution">
    <text evidence="2">The sequence shown here is derived from an EMBL/GenBank/DDBJ whole genome shotgun (WGS) entry which is preliminary data.</text>
</comment>
<dbReference type="InterPro" id="IPR046094">
    <property type="entry name" value="DUF6112"/>
</dbReference>
<dbReference type="EMBL" id="SGWX01000001">
    <property type="protein sequence ID" value="RZS60664.1"/>
    <property type="molecule type" value="Genomic_DNA"/>
</dbReference>
<dbReference type="AlphaFoldDB" id="A0A4Q7M025"/>
<name>A0A4Q7M025_9MICO</name>
<keyword evidence="1" id="KW-1133">Transmembrane helix</keyword>
<protein>
    <submittedName>
        <fullName evidence="2">Uncharacterized protein</fullName>
    </submittedName>
</protein>
<evidence type="ECO:0000313" key="3">
    <source>
        <dbReference type="Proteomes" id="UP000293852"/>
    </source>
</evidence>
<organism evidence="2 3">
    <name type="scientific">Xylanimonas ulmi</name>
    <dbReference type="NCBI Taxonomy" id="228973"/>
    <lineage>
        <taxon>Bacteria</taxon>
        <taxon>Bacillati</taxon>
        <taxon>Actinomycetota</taxon>
        <taxon>Actinomycetes</taxon>
        <taxon>Micrococcales</taxon>
        <taxon>Promicromonosporaceae</taxon>
        <taxon>Xylanimonas</taxon>
    </lineage>
</organism>